<dbReference type="InterPro" id="IPR017871">
    <property type="entry name" value="ABC_transporter-like_CS"/>
</dbReference>
<evidence type="ECO:0000256" key="3">
    <source>
        <dbReference type="ARBA" id="ARBA00022741"/>
    </source>
</evidence>
<dbReference type="InterPro" id="IPR050319">
    <property type="entry name" value="ABC_transp_ATP-bind"/>
</dbReference>
<dbReference type="SMART" id="SM00382">
    <property type="entry name" value="AAA"/>
    <property type="match status" value="2"/>
</dbReference>
<keyword evidence="4 7" id="KW-0067">ATP-binding</keyword>
<dbReference type="AlphaFoldDB" id="A0ABD5YXJ3"/>
<dbReference type="PROSITE" id="PS50893">
    <property type="entry name" value="ABC_TRANSPORTER_2"/>
    <property type="match status" value="2"/>
</dbReference>
<evidence type="ECO:0000313" key="7">
    <source>
        <dbReference type="EMBL" id="MFC7192220.1"/>
    </source>
</evidence>
<dbReference type="EMBL" id="JBHTAX010000004">
    <property type="protein sequence ID" value="MFC7192220.1"/>
    <property type="molecule type" value="Genomic_DNA"/>
</dbReference>
<dbReference type="InterPro" id="IPR003439">
    <property type="entry name" value="ABC_transporter-like_ATP-bd"/>
</dbReference>
<dbReference type="Gene3D" id="3.40.50.300">
    <property type="entry name" value="P-loop containing nucleotide triphosphate hydrolases"/>
    <property type="match status" value="2"/>
</dbReference>
<evidence type="ECO:0000256" key="2">
    <source>
        <dbReference type="ARBA" id="ARBA00022448"/>
    </source>
</evidence>
<dbReference type="SUPFAM" id="SSF52540">
    <property type="entry name" value="P-loop containing nucleoside triphosphate hydrolases"/>
    <property type="match status" value="2"/>
</dbReference>
<dbReference type="RefSeq" id="WP_390206676.1">
    <property type="nucleotide sequence ID" value="NZ_JBHTAX010000004.1"/>
</dbReference>
<reference evidence="7 8" key="1">
    <citation type="journal article" date="2019" name="Int. J. Syst. Evol. Microbiol.">
        <title>The Global Catalogue of Microorganisms (GCM) 10K type strain sequencing project: providing services to taxonomists for standard genome sequencing and annotation.</title>
        <authorList>
            <consortium name="The Broad Institute Genomics Platform"/>
            <consortium name="The Broad Institute Genome Sequencing Center for Infectious Disease"/>
            <person name="Wu L."/>
            <person name="Ma J."/>
        </authorList>
    </citation>
    <scope>NUCLEOTIDE SEQUENCE [LARGE SCALE GENOMIC DNA]</scope>
    <source>
        <strain evidence="7 8">RDMS1</strain>
    </source>
</reference>
<evidence type="ECO:0000256" key="5">
    <source>
        <dbReference type="SAM" id="MobiDB-lite"/>
    </source>
</evidence>
<proteinExistence type="inferred from homology"/>
<feature type="domain" description="ABC transporter" evidence="6">
    <location>
        <begin position="366"/>
        <end position="618"/>
    </location>
</feature>
<feature type="domain" description="ABC transporter" evidence="6">
    <location>
        <begin position="1"/>
        <end position="242"/>
    </location>
</feature>
<evidence type="ECO:0000313" key="8">
    <source>
        <dbReference type="Proteomes" id="UP001596417"/>
    </source>
</evidence>
<dbReference type="Pfam" id="PF08352">
    <property type="entry name" value="oligo_HPY"/>
    <property type="match status" value="2"/>
</dbReference>
<dbReference type="Proteomes" id="UP001596417">
    <property type="component" value="Unassembled WGS sequence"/>
</dbReference>
<dbReference type="PANTHER" id="PTHR43776">
    <property type="entry name" value="TRANSPORT ATP-BINDING PROTEIN"/>
    <property type="match status" value="1"/>
</dbReference>
<accession>A0ABD5YXJ3</accession>
<comment type="caution">
    <text evidence="7">The sequence shown here is derived from an EMBL/GenBank/DDBJ whole genome shotgun (WGS) entry which is preliminary data.</text>
</comment>
<gene>
    <name evidence="7" type="ORF">ACFQL7_21975</name>
</gene>
<organism evidence="7 8">
    <name type="scientific">Halocatena marina</name>
    <dbReference type="NCBI Taxonomy" id="2934937"/>
    <lineage>
        <taxon>Archaea</taxon>
        <taxon>Methanobacteriati</taxon>
        <taxon>Methanobacteriota</taxon>
        <taxon>Stenosarchaea group</taxon>
        <taxon>Halobacteria</taxon>
        <taxon>Halobacteriales</taxon>
        <taxon>Natronomonadaceae</taxon>
        <taxon>Halocatena</taxon>
    </lineage>
</organism>
<evidence type="ECO:0000256" key="1">
    <source>
        <dbReference type="ARBA" id="ARBA00005417"/>
    </source>
</evidence>
<dbReference type="GO" id="GO:0005524">
    <property type="term" value="F:ATP binding"/>
    <property type="evidence" value="ECO:0007669"/>
    <property type="project" value="UniProtKB-KW"/>
</dbReference>
<feature type="region of interest" description="Disordered" evidence="5">
    <location>
        <begin position="324"/>
        <end position="348"/>
    </location>
</feature>
<dbReference type="GO" id="GO:0055085">
    <property type="term" value="P:transmembrane transport"/>
    <property type="evidence" value="ECO:0007669"/>
    <property type="project" value="UniProtKB-ARBA"/>
</dbReference>
<dbReference type="CDD" id="cd03257">
    <property type="entry name" value="ABC_NikE_OppD_transporters"/>
    <property type="match status" value="2"/>
</dbReference>
<dbReference type="NCBIfam" id="NF008453">
    <property type="entry name" value="PRK11308.1"/>
    <property type="match status" value="2"/>
</dbReference>
<sequence>MERGESRVLDSVSIDIQRQEVLGIVGESGSGKSMFASALLDAIVNPGQLSGSITYHPSADEAVDLLNVSTEELKQLRWEEISMVFQGAMSSFNPTMQIRGHFEETLKAHDYDVDGGLERAHELLSDLYLEPERILDSYPHELSGGMRQRALIALSLVLEPRVLVMDEPTAALDLLMQQSIINLLSELKEKHDLTLVFITHDLPLVAELCDRVAVLYAFDFVEVGPTEDLIDGAGHPYTRALLNATPNLNAPPDEMRPIEGSAPDPVAVPDGCSYHPRCDLATEECIEQSLPYYDMGDGHAVACHHREQAVDEIPLSHLETNDASKAVTESTLKTTAQTSSGDANVDNESEPVISVDDVSIHFEEETGVFDLFKDPQTVHAVDGVSFDIEENDVIALVGESGCGKTTLGKSVIGLQRPTEGNIRYRGQDIWDAKDRKGEIEIPFKQIRRSLQIIHQDPGSSLNPNKKVISSLSLPLKKYRPDLSREERQNHIYGMLETVGMSPPDDYAGRYPHQLSGGETQRVALVRALLMNPHVILADEAISALDVSLRVDMMDLFLDLQDTFNTSYVFISHDLSNARYLAEMAGGRIAVMYLGQIVEIGPPEQIIHNPQHPYTKALRWATPDLNSDGDSDLPLRSVDIPDPVNPPSGCRFHTRCPEARETCKTDSPELIGEGNGEAHQAACYRVDESHEYWDGEPISEAEDAPEMNS</sequence>
<evidence type="ECO:0000256" key="4">
    <source>
        <dbReference type="ARBA" id="ARBA00022840"/>
    </source>
</evidence>
<dbReference type="NCBIfam" id="TIGR01727">
    <property type="entry name" value="oligo_HPY"/>
    <property type="match status" value="2"/>
</dbReference>
<keyword evidence="8" id="KW-1185">Reference proteome</keyword>
<evidence type="ECO:0000259" key="6">
    <source>
        <dbReference type="PROSITE" id="PS50893"/>
    </source>
</evidence>
<protein>
    <submittedName>
        <fullName evidence="7">ABC transporter ATP-binding protein</fullName>
    </submittedName>
</protein>
<dbReference type="InterPro" id="IPR003593">
    <property type="entry name" value="AAA+_ATPase"/>
</dbReference>
<dbReference type="InterPro" id="IPR027417">
    <property type="entry name" value="P-loop_NTPase"/>
</dbReference>
<comment type="similarity">
    <text evidence="1">Belongs to the ABC transporter superfamily.</text>
</comment>
<dbReference type="PROSITE" id="PS00211">
    <property type="entry name" value="ABC_TRANSPORTER_1"/>
    <property type="match status" value="1"/>
</dbReference>
<dbReference type="InterPro" id="IPR013563">
    <property type="entry name" value="Oligopep_ABC_C"/>
</dbReference>
<name>A0ABD5YXJ3_9EURY</name>
<dbReference type="Pfam" id="PF00005">
    <property type="entry name" value="ABC_tran"/>
    <property type="match status" value="2"/>
</dbReference>
<keyword evidence="2" id="KW-0813">Transport</keyword>
<dbReference type="PANTHER" id="PTHR43776:SF7">
    <property type="entry name" value="D,D-DIPEPTIDE TRANSPORT ATP-BINDING PROTEIN DDPF-RELATED"/>
    <property type="match status" value="1"/>
</dbReference>
<feature type="compositionally biased region" description="Polar residues" evidence="5">
    <location>
        <begin position="324"/>
        <end position="342"/>
    </location>
</feature>
<keyword evidence="3" id="KW-0547">Nucleotide-binding</keyword>